<dbReference type="Proteomes" id="UP000199306">
    <property type="component" value="Unassembled WGS sequence"/>
</dbReference>
<evidence type="ECO:0000313" key="2">
    <source>
        <dbReference type="EMBL" id="SFP11433.1"/>
    </source>
</evidence>
<name>A0A1I5MPJ8_9BACT</name>
<dbReference type="EMBL" id="FOXH01000001">
    <property type="protein sequence ID" value="SFP11433.1"/>
    <property type="molecule type" value="Genomic_DNA"/>
</dbReference>
<proteinExistence type="predicted"/>
<gene>
    <name evidence="2" type="ORF">SAMN04515674_101392</name>
</gene>
<dbReference type="AlphaFoldDB" id="A0A1I5MPJ8"/>
<keyword evidence="1" id="KW-1133">Transmembrane helix</keyword>
<keyword evidence="3" id="KW-1185">Reference proteome</keyword>
<protein>
    <submittedName>
        <fullName evidence="2">Uncharacterized protein</fullName>
    </submittedName>
</protein>
<keyword evidence="1" id="KW-0472">Membrane</keyword>
<feature type="transmembrane region" description="Helical" evidence="1">
    <location>
        <begin position="7"/>
        <end position="26"/>
    </location>
</feature>
<keyword evidence="1" id="KW-0812">Transmembrane</keyword>
<evidence type="ECO:0000256" key="1">
    <source>
        <dbReference type="SAM" id="Phobius"/>
    </source>
</evidence>
<feature type="transmembrane region" description="Helical" evidence="1">
    <location>
        <begin position="32"/>
        <end position="51"/>
    </location>
</feature>
<sequence length="57" mass="6527">MKSVYVFYLSAICFFVGFSLSIAHVLEIQKTYYSVVFIIIGACLYEIGVIVKKRNKI</sequence>
<accession>A0A1I5MPJ8</accession>
<reference evidence="2 3" key="1">
    <citation type="submission" date="2016-10" db="EMBL/GenBank/DDBJ databases">
        <authorList>
            <person name="de Groot N.N."/>
        </authorList>
    </citation>
    <scope>NUCLEOTIDE SEQUENCE [LARGE SCALE GENOMIC DNA]</scope>
    <source>
        <strain evidence="3">E92,LMG 26720,CCM 7988</strain>
    </source>
</reference>
<organism evidence="2 3">
    <name type="scientific">Pseudarcicella hirudinis</name>
    <dbReference type="NCBI Taxonomy" id="1079859"/>
    <lineage>
        <taxon>Bacteria</taxon>
        <taxon>Pseudomonadati</taxon>
        <taxon>Bacteroidota</taxon>
        <taxon>Cytophagia</taxon>
        <taxon>Cytophagales</taxon>
        <taxon>Flectobacillaceae</taxon>
        <taxon>Pseudarcicella</taxon>
    </lineage>
</organism>
<dbReference type="STRING" id="1079859.SAMN04515674_101392"/>
<evidence type="ECO:0000313" key="3">
    <source>
        <dbReference type="Proteomes" id="UP000199306"/>
    </source>
</evidence>